<reference evidence="3" key="1">
    <citation type="journal article" date="2015" name="Genome Announc.">
        <title>Genome sequence of the AIDS-associated pathogen Penicillium marneffei (ATCC18224) and its near taxonomic relative Talaromyces stipitatus (ATCC10500).</title>
        <authorList>
            <person name="Nierman W.C."/>
            <person name="Fedorova-Abrams N.D."/>
            <person name="Andrianopoulos A."/>
        </authorList>
    </citation>
    <scope>NUCLEOTIDE SEQUENCE [LARGE SCALE GENOMIC DNA]</scope>
    <source>
        <strain evidence="3">ATCC 10500 / CBS 375.48 / QM 6759 / NRRL 1006</strain>
    </source>
</reference>
<evidence type="ECO:0000256" key="1">
    <source>
        <dbReference type="SAM" id="MobiDB-lite"/>
    </source>
</evidence>
<dbReference type="AlphaFoldDB" id="B8MN76"/>
<feature type="compositionally biased region" description="Polar residues" evidence="1">
    <location>
        <begin position="31"/>
        <end position="40"/>
    </location>
</feature>
<evidence type="ECO:0000313" key="3">
    <source>
        <dbReference type="Proteomes" id="UP000001745"/>
    </source>
</evidence>
<protein>
    <submittedName>
        <fullName evidence="2">Uncharacterized protein</fullName>
    </submittedName>
</protein>
<feature type="region of interest" description="Disordered" evidence="1">
    <location>
        <begin position="1"/>
        <end position="47"/>
    </location>
</feature>
<dbReference type="HOGENOM" id="CLU_1526168_0_0_1"/>
<evidence type="ECO:0000313" key="2">
    <source>
        <dbReference type="EMBL" id="EED14525.1"/>
    </source>
</evidence>
<organism evidence="2 3">
    <name type="scientific">Talaromyces stipitatus (strain ATCC 10500 / CBS 375.48 / QM 6759 / NRRL 1006)</name>
    <name type="common">Penicillium stipitatum</name>
    <dbReference type="NCBI Taxonomy" id="441959"/>
    <lineage>
        <taxon>Eukaryota</taxon>
        <taxon>Fungi</taxon>
        <taxon>Dikarya</taxon>
        <taxon>Ascomycota</taxon>
        <taxon>Pezizomycotina</taxon>
        <taxon>Eurotiomycetes</taxon>
        <taxon>Eurotiomycetidae</taxon>
        <taxon>Eurotiales</taxon>
        <taxon>Trichocomaceae</taxon>
        <taxon>Talaromyces</taxon>
        <taxon>Talaromyces sect. Talaromyces</taxon>
    </lineage>
</organism>
<name>B8MN76_TALSN</name>
<feature type="compositionally biased region" description="Polar residues" evidence="1">
    <location>
        <begin position="14"/>
        <end position="23"/>
    </location>
</feature>
<dbReference type="RefSeq" id="XP_002486763.1">
    <property type="nucleotide sequence ID" value="XM_002486718.1"/>
</dbReference>
<keyword evidence="3" id="KW-1185">Reference proteome</keyword>
<sequence>MAVSTRRITRSEPLDSQNDQQDNGMGVDPTQGPTKSSDNSETQDGEVDVHRPMGLREMQEIVDNQPLSTEQLRVLTDRIWVLVKARTGKRANENTDDEDDRPRTTLKAWSDWKIEIQQAFDASLYKYDNNRTKVIKALIHLHEDCKTMWNNHIRSAPDDKYNWKAFSTWLNSTIQD</sequence>
<dbReference type="InParanoid" id="B8MN76"/>
<dbReference type="OrthoDB" id="4369405at2759"/>
<dbReference type="GeneID" id="8106761"/>
<dbReference type="Proteomes" id="UP000001745">
    <property type="component" value="Unassembled WGS sequence"/>
</dbReference>
<dbReference type="EMBL" id="EQ962658">
    <property type="protein sequence ID" value="EED14525.1"/>
    <property type="molecule type" value="Genomic_DNA"/>
</dbReference>
<gene>
    <name evidence="2" type="ORF">TSTA_107320</name>
</gene>
<dbReference type="VEuPathDB" id="FungiDB:TSTA_107320"/>
<accession>B8MN76</accession>
<proteinExistence type="predicted"/>